<dbReference type="Pfam" id="PF14109">
    <property type="entry name" value="GldH_lipo"/>
    <property type="match status" value="1"/>
</dbReference>
<name>A0A7Y8Y2G5_9FLAO</name>
<evidence type="ECO:0008006" key="3">
    <source>
        <dbReference type="Google" id="ProtNLM"/>
    </source>
</evidence>
<evidence type="ECO:0000313" key="1">
    <source>
        <dbReference type="EMBL" id="NYA71336.1"/>
    </source>
</evidence>
<organism evidence="1 2">
    <name type="scientific">Flavobacterium agri</name>
    <dbReference type="NCBI Taxonomy" id="2743471"/>
    <lineage>
        <taxon>Bacteria</taxon>
        <taxon>Pseudomonadati</taxon>
        <taxon>Bacteroidota</taxon>
        <taxon>Flavobacteriia</taxon>
        <taxon>Flavobacteriales</taxon>
        <taxon>Flavobacteriaceae</taxon>
        <taxon>Flavobacterium</taxon>
    </lineage>
</organism>
<dbReference type="EMBL" id="JACBJI010000004">
    <property type="protein sequence ID" value="NYA71336.1"/>
    <property type="molecule type" value="Genomic_DNA"/>
</dbReference>
<dbReference type="Proteomes" id="UP000535020">
    <property type="component" value="Unassembled WGS sequence"/>
</dbReference>
<protein>
    <recommendedName>
        <fullName evidence="3">Gliding motility-associated lipoprotein GldH</fullName>
    </recommendedName>
</protein>
<proteinExistence type="predicted"/>
<dbReference type="RefSeq" id="WP_176006150.1">
    <property type="nucleotide sequence ID" value="NZ_JABWMI010000011.1"/>
</dbReference>
<dbReference type="AlphaFoldDB" id="A0A7Y8Y2G5"/>
<comment type="caution">
    <text evidence="1">The sequence shown here is derived from an EMBL/GenBank/DDBJ whole genome shotgun (WGS) entry which is preliminary data.</text>
</comment>
<keyword evidence="2" id="KW-1185">Reference proteome</keyword>
<gene>
    <name evidence="1" type="ORF">HZF10_10420</name>
</gene>
<accession>A0A7Y8Y2G5</accession>
<reference evidence="1 2" key="1">
    <citation type="submission" date="2020-07" db="EMBL/GenBank/DDBJ databases">
        <authorList>
            <person name="Sun Q."/>
        </authorList>
    </citation>
    <scope>NUCLEOTIDE SEQUENCE [LARGE SCALE GENOMIC DNA]</scope>
    <source>
        <strain evidence="1 2">MAH-1</strain>
    </source>
</reference>
<sequence length="153" mass="17415">MKRLVLFFAAFLLISCNGNTLYSEIDKSFEENRWQKSDIKTYEFEITQDATPYEANVFMSYIYGGQFAKIPMIAEITYPDGQMSSVAFDFVTKDDSGQELGDCSGDYCDLTQKINLPRSLSPGKYKVRLMNTFNNEYVPNIFALGLVVEQLAD</sequence>
<dbReference type="PROSITE" id="PS51257">
    <property type="entry name" value="PROKAR_LIPOPROTEIN"/>
    <property type="match status" value="1"/>
</dbReference>
<evidence type="ECO:0000313" key="2">
    <source>
        <dbReference type="Proteomes" id="UP000535020"/>
    </source>
</evidence>
<dbReference type="InterPro" id="IPR020018">
    <property type="entry name" value="Motility-assoc_lipoprot_GldH"/>
</dbReference>